<reference evidence="2" key="1">
    <citation type="submission" date="2023-03" db="EMBL/GenBank/DDBJ databases">
        <title>Massive genome expansion in bonnet fungi (Mycena s.s.) driven by repeated elements and novel gene families across ecological guilds.</title>
        <authorList>
            <consortium name="Lawrence Berkeley National Laboratory"/>
            <person name="Harder C.B."/>
            <person name="Miyauchi S."/>
            <person name="Viragh M."/>
            <person name="Kuo A."/>
            <person name="Thoen E."/>
            <person name="Andreopoulos B."/>
            <person name="Lu D."/>
            <person name="Skrede I."/>
            <person name="Drula E."/>
            <person name="Henrissat B."/>
            <person name="Morin E."/>
            <person name="Kohler A."/>
            <person name="Barry K."/>
            <person name="LaButti K."/>
            <person name="Morin E."/>
            <person name="Salamov A."/>
            <person name="Lipzen A."/>
            <person name="Mereny Z."/>
            <person name="Hegedus B."/>
            <person name="Baldrian P."/>
            <person name="Stursova M."/>
            <person name="Weitz H."/>
            <person name="Taylor A."/>
            <person name="Grigoriev I.V."/>
            <person name="Nagy L.G."/>
            <person name="Martin F."/>
            <person name="Kauserud H."/>
        </authorList>
    </citation>
    <scope>NUCLEOTIDE SEQUENCE</scope>
    <source>
        <strain evidence="2">CBHHK200</strain>
    </source>
</reference>
<sequence length="283" mass="30057">MPFAYLVLDISGKGQSISRRFWGGRALNLWKGREITGKFFGTRGFPRMPKFVPDKSNVLCGDHGSNPGLDISFRGDDLVILTALRRRTRSVATDTSGYVLYLDGRSPVEGSARRYKSERAPLQALSRESPAFPRQSPTPAPPQCPSPGAQPPSAPPASSCTPSARGCARCARGVKGAPRGREAERSSDGTVDGDDGKYGGGEEGGFDARKGGGGGGGGEDARAIRGSAEGLEPEARSSWAKREGVRSCRRTSAARRRGRAWGAPGACIARGGRRARRGIWPWA</sequence>
<dbReference type="Proteomes" id="UP001218188">
    <property type="component" value="Unassembled WGS sequence"/>
</dbReference>
<evidence type="ECO:0000313" key="3">
    <source>
        <dbReference type="Proteomes" id="UP001218188"/>
    </source>
</evidence>
<dbReference type="AlphaFoldDB" id="A0AAD6SGK4"/>
<evidence type="ECO:0000313" key="2">
    <source>
        <dbReference type="EMBL" id="KAJ7027604.1"/>
    </source>
</evidence>
<comment type="caution">
    <text evidence="2">The sequence shown here is derived from an EMBL/GenBank/DDBJ whole genome shotgun (WGS) entry which is preliminary data.</text>
</comment>
<feature type="compositionally biased region" description="Low complexity" evidence="1">
    <location>
        <begin position="156"/>
        <end position="165"/>
    </location>
</feature>
<accession>A0AAD6SGK4</accession>
<organism evidence="2 3">
    <name type="scientific">Mycena alexandri</name>
    <dbReference type="NCBI Taxonomy" id="1745969"/>
    <lineage>
        <taxon>Eukaryota</taxon>
        <taxon>Fungi</taxon>
        <taxon>Dikarya</taxon>
        <taxon>Basidiomycota</taxon>
        <taxon>Agaricomycotina</taxon>
        <taxon>Agaricomycetes</taxon>
        <taxon>Agaricomycetidae</taxon>
        <taxon>Agaricales</taxon>
        <taxon>Marasmiineae</taxon>
        <taxon>Mycenaceae</taxon>
        <taxon>Mycena</taxon>
    </lineage>
</organism>
<dbReference type="EMBL" id="JARJCM010000122">
    <property type="protein sequence ID" value="KAJ7027604.1"/>
    <property type="molecule type" value="Genomic_DNA"/>
</dbReference>
<evidence type="ECO:0000256" key="1">
    <source>
        <dbReference type="SAM" id="MobiDB-lite"/>
    </source>
</evidence>
<gene>
    <name evidence="2" type="ORF">C8F04DRAFT_1294035</name>
</gene>
<feature type="compositionally biased region" description="Pro residues" evidence="1">
    <location>
        <begin position="136"/>
        <end position="155"/>
    </location>
</feature>
<keyword evidence="3" id="KW-1185">Reference proteome</keyword>
<proteinExistence type="predicted"/>
<name>A0AAD6SGK4_9AGAR</name>
<protein>
    <submittedName>
        <fullName evidence="2">Uncharacterized protein</fullName>
    </submittedName>
</protein>
<feature type="compositionally biased region" description="Basic residues" evidence="1">
    <location>
        <begin position="247"/>
        <end position="259"/>
    </location>
</feature>
<feature type="region of interest" description="Disordered" evidence="1">
    <location>
        <begin position="110"/>
        <end position="261"/>
    </location>
</feature>